<evidence type="ECO:0000259" key="2">
    <source>
        <dbReference type="Pfam" id="PF01205"/>
    </source>
</evidence>
<proteinExistence type="inferred from homology"/>
<organism evidence="4 5">
    <name type="scientific">Grylomicrobium aquisgranensis</name>
    <dbReference type="NCBI Taxonomy" id="2926318"/>
    <lineage>
        <taxon>Bacteria</taxon>
        <taxon>Bacillati</taxon>
        <taxon>Bacillota</taxon>
        <taxon>Erysipelotrichia</taxon>
        <taxon>Erysipelotrichales</taxon>
        <taxon>Erysipelotrichaceae</taxon>
        <taxon>Grylomicrobium</taxon>
    </lineage>
</organism>
<dbReference type="Pfam" id="PF09186">
    <property type="entry name" value="DUF1949"/>
    <property type="match status" value="1"/>
</dbReference>
<dbReference type="InterPro" id="IPR023582">
    <property type="entry name" value="Impact"/>
</dbReference>
<dbReference type="InterPro" id="IPR036956">
    <property type="entry name" value="Impact_N_sf"/>
</dbReference>
<evidence type="ECO:0000259" key="3">
    <source>
        <dbReference type="Pfam" id="PF09186"/>
    </source>
</evidence>
<dbReference type="InterPro" id="IPR001498">
    <property type="entry name" value="Impact_N"/>
</dbReference>
<gene>
    <name evidence="4" type="ORF">MOZ60_02530</name>
</gene>
<dbReference type="Gene3D" id="3.30.230.30">
    <property type="entry name" value="Impact, N-terminal domain"/>
    <property type="match status" value="1"/>
</dbReference>
<dbReference type="EMBL" id="JALBUR010000003">
    <property type="protein sequence ID" value="MDX8418966.1"/>
    <property type="molecule type" value="Genomic_DNA"/>
</dbReference>
<dbReference type="Proteomes" id="UP001286174">
    <property type="component" value="Unassembled WGS sequence"/>
</dbReference>
<dbReference type="InterPro" id="IPR015796">
    <property type="entry name" value="Impact_YigZ-like"/>
</dbReference>
<keyword evidence="5" id="KW-1185">Reference proteome</keyword>
<dbReference type="PANTHER" id="PTHR16301">
    <property type="entry name" value="IMPACT-RELATED"/>
    <property type="match status" value="1"/>
</dbReference>
<evidence type="ECO:0000313" key="5">
    <source>
        <dbReference type="Proteomes" id="UP001286174"/>
    </source>
</evidence>
<dbReference type="AlphaFoldDB" id="A0AB35U4Z2"/>
<feature type="domain" description="UPF0029" evidence="3">
    <location>
        <begin position="136"/>
        <end position="185"/>
    </location>
</feature>
<accession>A0AB35U4Z2</accession>
<dbReference type="GO" id="GO:0005737">
    <property type="term" value="C:cytoplasm"/>
    <property type="evidence" value="ECO:0007669"/>
    <property type="project" value="TreeGrafter"/>
</dbReference>
<dbReference type="SUPFAM" id="SSF54211">
    <property type="entry name" value="Ribosomal protein S5 domain 2-like"/>
    <property type="match status" value="1"/>
</dbReference>
<comment type="similarity">
    <text evidence="1">Belongs to the IMPACT family.</text>
</comment>
<reference evidence="4 5" key="1">
    <citation type="submission" date="2022-03" db="EMBL/GenBank/DDBJ databases">
        <title>Novel taxa within the pig intestine.</title>
        <authorList>
            <person name="Wylensek D."/>
            <person name="Bishof K."/>
            <person name="Afrizal A."/>
            <person name="Clavel T."/>
        </authorList>
    </citation>
    <scope>NUCLEOTIDE SEQUENCE [LARGE SCALE GENOMIC DNA]</scope>
    <source>
        <strain evidence="4 5">CLA-KB-P133</strain>
    </source>
</reference>
<dbReference type="GO" id="GO:0006446">
    <property type="term" value="P:regulation of translational initiation"/>
    <property type="evidence" value="ECO:0007669"/>
    <property type="project" value="TreeGrafter"/>
</dbReference>
<dbReference type="NCBIfam" id="TIGR00257">
    <property type="entry name" value="IMPACT_YIGZ"/>
    <property type="match status" value="1"/>
</dbReference>
<feature type="domain" description="Impact N-terminal" evidence="2">
    <location>
        <begin position="14"/>
        <end position="118"/>
    </location>
</feature>
<dbReference type="Pfam" id="PF01205">
    <property type="entry name" value="Impact_N"/>
    <property type="match status" value="1"/>
</dbReference>
<evidence type="ECO:0000256" key="1">
    <source>
        <dbReference type="ARBA" id="ARBA00007665"/>
    </source>
</evidence>
<evidence type="ECO:0000313" key="4">
    <source>
        <dbReference type="EMBL" id="MDX8418966.1"/>
    </source>
</evidence>
<sequence length="202" mass="22827">MQIKEEYQQETIIRKSRFLCILRPVHTEEEARAFIHEVQKEYHDATHVCTAWVMGENNQLQRSNDHGEPAGTAGVPMLEALKKSGIQDVCACVVRWFGGIKLGAGGLIRAYGGITADTIASAPKVMEVPVDVYEVRYPYAMQGTLETWLRQQGTIKDTLYDEDITVLVETENKTFPEKVKDLSRGTVTPKYLRTMMVFKDAE</sequence>
<comment type="caution">
    <text evidence="4">The sequence shown here is derived from an EMBL/GenBank/DDBJ whole genome shotgun (WGS) entry which is preliminary data.</text>
</comment>
<name>A0AB35U4Z2_9FIRM</name>
<dbReference type="InterPro" id="IPR015269">
    <property type="entry name" value="UPF0029_Impact_C"/>
</dbReference>
<dbReference type="PANTHER" id="PTHR16301:SF20">
    <property type="entry name" value="IMPACT FAMILY MEMBER YIGZ"/>
    <property type="match status" value="1"/>
</dbReference>
<dbReference type="InterPro" id="IPR020568">
    <property type="entry name" value="Ribosomal_Su5_D2-typ_SF"/>
</dbReference>
<protein>
    <submittedName>
        <fullName evidence="4">YigZ family protein</fullName>
    </submittedName>
</protein>
<dbReference type="RefSeq" id="WP_277010687.1">
    <property type="nucleotide sequence ID" value="NZ_JALBUR010000003.1"/>
</dbReference>